<proteinExistence type="predicted"/>
<sequence length="205" mass="23894">MCKSEFQPSPRFISILLVLILILEVKGVKYEFLIEDEKIFTSCSNQSPGVFGSDGLFDFSEFKATINYDVITIGGNITSKWDMDPTDLVSFQIALFHYDRGNWLPTIYIITVKDFCKVMYDKNYYWYTYWTNYVINKKDVESRCFMRGTKLLMEEYKLHLVLNIGSAVFSGLYKAIYTIEAYSALGVRRPTSFCFEVRGEFKKVK</sequence>
<keyword evidence="2" id="KW-1185">Reference proteome</keyword>
<organism evidence="2 3">
    <name type="scientific">Drosophila pseudoobscura pseudoobscura</name>
    <name type="common">Fruit fly</name>
    <dbReference type="NCBI Taxonomy" id="46245"/>
    <lineage>
        <taxon>Eukaryota</taxon>
        <taxon>Metazoa</taxon>
        <taxon>Ecdysozoa</taxon>
        <taxon>Arthropoda</taxon>
        <taxon>Hexapoda</taxon>
        <taxon>Insecta</taxon>
        <taxon>Pterygota</taxon>
        <taxon>Neoptera</taxon>
        <taxon>Endopterygota</taxon>
        <taxon>Diptera</taxon>
        <taxon>Brachycera</taxon>
        <taxon>Muscomorpha</taxon>
        <taxon>Ephydroidea</taxon>
        <taxon>Drosophilidae</taxon>
        <taxon>Drosophila</taxon>
        <taxon>Sophophora</taxon>
    </lineage>
</organism>
<dbReference type="SMART" id="SM00675">
    <property type="entry name" value="DM11"/>
    <property type="match status" value="1"/>
</dbReference>
<dbReference type="KEGG" id="dpo:6896839"/>
<reference evidence="3" key="2">
    <citation type="submission" date="2025-08" db="UniProtKB">
        <authorList>
            <consortium name="RefSeq"/>
        </authorList>
    </citation>
    <scope>IDENTIFICATION</scope>
    <source>
        <strain evidence="3">MV-25-SWS-2005</strain>
        <tissue evidence="3">Whole body</tissue>
    </source>
</reference>
<dbReference type="AlphaFoldDB" id="A0A6I8WEL2"/>
<evidence type="ECO:0000313" key="2">
    <source>
        <dbReference type="Proteomes" id="UP000001819"/>
    </source>
</evidence>
<keyword evidence="1" id="KW-0732">Signal</keyword>
<dbReference type="RefSeq" id="XP_033241865.1">
    <property type="nucleotide sequence ID" value="XM_033385974.1"/>
</dbReference>
<gene>
    <name evidence="3" type="primary">LOC6896839</name>
</gene>
<evidence type="ECO:0000313" key="3">
    <source>
        <dbReference type="RefSeq" id="XP_033241865.1"/>
    </source>
</evidence>
<dbReference type="InterPro" id="IPR006601">
    <property type="entry name" value="Uncharacterised_DM11_DROME"/>
</dbReference>
<evidence type="ECO:0000256" key="1">
    <source>
        <dbReference type="SAM" id="SignalP"/>
    </source>
</evidence>
<feature type="signal peptide" evidence="1">
    <location>
        <begin position="1"/>
        <end position="27"/>
    </location>
</feature>
<dbReference type="Proteomes" id="UP000001819">
    <property type="component" value="Chromosome 2"/>
</dbReference>
<dbReference type="InParanoid" id="A0A6I8WEL2"/>
<accession>A0A6I8WEL2</accession>
<reference evidence="2" key="1">
    <citation type="submission" date="2024-06" db="UniProtKB">
        <authorList>
            <consortium name="RefSeq"/>
        </authorList>
    </citation>
    <scope>NUCLEOTIDE SEQUENCE [LARGE SCALE GENOMIC DNA]</scope>
    <source>
        <strain evidence="2">MV2-25</strain>
    </source>
</reference>
<feature type="chain" id="PRO_5026299665" evidence="1">
    <location>
        <begin position="28"/>
        <end position="205"/>
    </location>
</feature>
<protein>
    <submittedName>
        <fullName evidence="3">Uncharacterized protein</fullName>
    </submittedName>
</protein>
<name>A0A6I8WEL2_DROPS</name>